<reference evidence="2" key="3">
    <citation type="submission" date="2023-10" db="EMBL/GenBank/DDBJ databases">
        <title>Draft Genome Sequence of a Shiga toxin-producing Escherichia coli strain from deer meat showing an IS-element integration in the B-subunit of the Shiga toxin Stx2b gene.</title>
        <authorList>
            <person name="Projahn M."/>
            <person name="Borowiak M."/>
        </authorList>
    </citation>
    <scope>NUCLEOTIDE SEQUENCE</scope>
    <source>
        <strain evidence="2">BfR-EC-18960</strain>
    </source>
</reference>
<evidence type="ECO:0000313" key="10">
    <source>
        <dbReference type="Proteomes" id="UP000358010"/>
    </source>
</evidence>
<dbReference type="GeneID" id="79049686"/>
<dbReference type="EMBL" id="JAWPMK010000001">
    <property type="protein sequence ID" value="MDW9348661.1"/>
    <property type="molecule type" value="Genomic_DNA"/>
</dbReference>
<evidence type="ECO:0000313" key="7">
    <source>
        <dbReference type="Proteomes" id="UP000254052"/>
    </source>
</evidence>
<name>A0A086U981_ECOLX</name>
<evidence type="ECO:0000313" key="6">
    <source>
        <dbReference type="EMBL" id="VFT68963.1"/>
    </source>
</evidence>
<dbReference type="Proteomes" id="UP000254817">
    <property type="component" value="Unassembled WGS sequence"/>
</dbReference>
<dbReference type="EMBL" id="UGED01000009">
    <property type="protein sequence ID" value="STL56137.1"/>
    <property type="molecule type" value="Genomic_DNA"/>
</dbReference>
<dbReference type="EMBL" id="UGAW01000002">
    <property type="protein sequence ID" value="STI46976.1"/>
    <property type="molecule type" value="Genomic_DNA"/>
</dbReference>
<dbReference type="AlphaFoldDB" id="A0A086U981"/>
<protein>
    <submittedName>
        <fullName evidence="1">Uncharacterized protein</fullName>
    </submittedName>
</protein>
<reference evidence="6 10" key="2">
    <citation type="submission" date="2019-03" db="EMBL/GenBank/DDBJ databases">
        <authorList>
            <consortium name="Pathogen Informatics"/>
        </authorList>
    </citation>
    <scope>NUCLEOTIDE SEQUENCE [LARGE SCALE GENOMIC DNA]</scope>
    <source>
        <strain evidence="6 10">NCTC10974</strain>
    </source>
</reference>
<sequence>MHINRYACMNAKTHRGLLFMYACLLGAMMCFMDTPVRTLS</sequence>
<dbReference type="EMBL" id="CAADJZ010000001">
    <property type="protein sequence ID" value="VFT68963.1"/>
    <property type="molecule type" value="Genomic_DNA"/>
</dbReference>
<accession>A0A086U981</accession>
<dbReference type="RefSeq" id="WP_000547919.1">
    <property type="nucleotide sequence ID" value="NZ_AP017610.1"/>
</dbReference>
<evidence type="ECO:0000313" key="5">
    <source>
        <dbReference type="EMBL" id="STL56137.1"/>
    </source>
</evidence>
<dbReference type="Proteomes" id="UP000254052">
    <property type="component" value="Unassembled WGS sequence"/>
</dbReference>
<dbReference type="Proteomes" id="UP000358010">
    <property type="component" value="Unassembled WGS sequence"/>
</dbReference>
<evidence type="ECO:0000313" key="4">
    <source>
        <dbReference type="EMBL" id="STI46976.1"/>
    </source>
</evidence>
<reference evidence="7 8" key="1">
    <citation type="submission" date="2018-06" db="EMBL/GenBank/DDBJ databases">
        <authorList>
            <consortium name="Pathogen Informatics"/>
            <person name="Doyle S."/>
        </authorList>
    </citation>
    <scope>NUCLEOTIDE SEQUENCE [LARGE SCALE GENOMIC DNA]</scope>
    <source>
        <strain evidence="3 9">NCTC10082</strain>
        <strain evidence="4 8">NCTC11112</strain>
        <strain evidence="5 7">NCTC9962</strain>
    </source>
</reference>
<proteinExistence type="predicted"/>
<dbReference type="EMBL" id="CAUZHL010000001">
    <property type="protein sequence ID" value="CAK1206406.1"/>
    <property type="molecule type" value="Genomic_DNA"/>
</dbReference>
<evidence type="ECO:0000313" key="2">
    <source>
        <dbReference type="EMBL" id="MDW9348661.1"/>
    </source>
</evidence>
<evidence type="ECO:0000313" key="3">
    <source>
        <dbReference type="EMBL" id="STE71883.1"/>
    </source>
</evidence>
<gene>
    <name evidence="1" type="ORF">FGAF848_02390</name>
    <name evidence="3" type="ORF">NCTC10082_04703</name>
    <name evidence="6" type="ORF">NCTC10974_02477</name>
    <name evidence="4" type="ORF">NCTC11112_06163</name>
    <name evidence="5" type="ORF">NCTC9962_04612</name>
    <name evidence="2" type="ORF">R8G00_03170</name>
</gene>
<organism evidence="1 11">
    <name type="scientific">Escherichia coli</name>
    <dbReference type="NCBI Taxonomy" id="562"/>
    <lineage>
        <taxon>Bacteria</taxon>
        <taxon>Pseudomonadati</taxon>
        <taxon>Pseudomonadota</taxon>
        <taxon>Gammaproteobacteria</taxon>
        <taxon>Enterobacterales</taxon>
        <taxon>Enterobacteriaceae</taxon>
        <taxon>Escherichia</taxon>
    </lineage>
</organism>
<dbReference type="EMBL" id="UFZA01000002">
    <property type="protein sequence ID" value="STE71883.1"/>
    <property type="molecule type" value="Genomic_DNA"/>
</dbReference>
<evidence type="ECO:0000313" key="11">
    <source>
        <dbReference type="Proteomes" id="UP001190091"/>
    </source>
</evidence>
<evidence type="ECO:0000313" key="1">
    <source>
        <dbReference type="EMBL" id="CAK1206406.1"/>
    </source>
</evidence>
<dbReference type="Proteomes" id="UP001271591">
    <property type="component" value="Unassembled WGS sequence"/>
</dbReference>
<evidence type="ECO:0000313" key="9">
    <source>
        <dbReference type="Proteomes" id="UP000255164"/>
    </source>
</evidence>
<dbReference type="Proteomes" id="UP001190091">
    <property type="component" value="Unassembled WGS sequence"/>
</dbReference>
<evidence type="ECO:0000313" key="8">
    <source>
        <dbReference type="Proteomes" id="UP000254817"/>
    </source>
</evidence>
<dbReference type="Proteomes" id="UP000255164">
    <property type="component" value="Unassembled WGS sequence"/>
</dbReference>
<reference evidence="1" key="4">
    <citation type="submission" date="2023-10" db="EMBL/GenBank/DDBJ databases">
        <authorList>
            <person name="Leclercq S."/>
        </authorList>
    </citation>
    <scope>NUCLEOTIDE SEQUENCE</scope>
    <source>
        <strain evidence="1">F848</strain>
    </source>
</reference>